<feature type="transmembrane region" description="Helical" evidence="8">
    <location>
        <begin position="75"/>
        <end position="97"/>
    </location>
</feature>
<dbReference type="GeneID" id="113041930"/>
<comment type="subcellular location">
    <subcellularLocation>
        <location evidence="1">Membrane</location>
        <topology evidence="1">Multi-pass membrane protein</topology>
    </subcellularLocation>
</comment>
<name>A0A6P6J7R4_CARAU</name>
<feature type="domain" description="P5A-ATPase transmembrane helical hairpin" evidence="9">
    <location>
        <begin position="40"/>
        <end position="109"/>
    </location>
</feature>
<evidence type="ECO:0000259" key="9">
    <source>
        <dbReference type="Pfam" id="PF23143"/>
    </source>
</evidence>
<evidence type="ECO:0000256" key="1">
    <source>
        <dbReference type="ARBA" id="ARBA00004141"/>
    </source>
</evidence>
<keyword evidence="8" id="KW-1133">Transmembrane helix</keyword>
<dbReference type="GO" id="GO:0140567">
    <property type="term" value="F:membrane protein dislocase activity"/>
    <property type="evidence" value="ECO:0007669"/>
    <property type="project" value="TreeGrafter"/>
</dbReference>
<dbReference type="GO" id="GO:0019829">
    <property type="term" value="F:ATPase-coupled monoatomic cation transmembrane transporter activity"/>
    <property type="evidence" value="ECO:0007669"/>
    <property type="project" value="TreeGrafter"/>
</dbReference>
<feature type="region of interest" description="Disordered" evidence="7">
    <location>
        <begin position="1"/>
        <end position="20"/>
    </location>
</feature>
<keyword evidence="8" id="KW-0812">Transmembrane</keyword>
<dbReference type="GO" id="GO:0015662">
    <property type="term" value="F:P-type ion transporter activity"/>
    <property type="evidence" value="ECO:0007669"/>
    <property type="project" value="TreeGrafter"/>
</dbReference>
<dbReference type="KEGG" id="caua:113041930"/>
<keyword evidence="5" id="KW-0460">Magnesium</keyword>
<dbReference type="Proteomes" id="UP000515129">
    <property type="component" value="Chromosome 3"/>
</dbReference>
<evidence type="ECO:0000256" key="4">
    <source>
        <dbReference type="ARBA" id="ARBA00022840"/>
    </source>
</evidence>
<organism evidence="10 11">
    <name type="scientific">Carassius auratus</name>
    <name type="common">Goldfish</name>
    <dbReference type="NCBI Taxonomy" id="7957"/>
    <lineage>
        <taxon>Eukaryota</taxon>
        <taxon>Metazoa</taxon>
        <taxon>Chordata</taxon>
        <taxon>Craniata</taxon>
        <taxon>Vertebrata</taxon>
        <taxon>Euteleostomi</taxon>
        <taxon>Actinopterygii</taxon>
        <taxon>Neopterygii</taxon>
        <taxon>Teleostei</taxon>
        <taxon>Ostariophysi</taxon>
        <taxon>Cypriniformes</taxon>
        <taxon>Cyprinidae</taxon>
        <taxon>Cyprininae</taxon>
        <taxon>Carassius</taxon>
    </lineage>
</organism>
<keyword evidence="4" id="KW-0067">ATP-binding</keyword>
<evidence type="ECO:0000313" key="10">
    <source>
        <dbReference type="Proteomes" id="UP000515129"/>
    </source>
</evidence>
<dbReference type="AlphaFoldDB" id="A0A6P6J7R4"/>
<evidence type="ECO:0000256" key="5">
    <source>
        <dbReference type="ARBA" id="ARBA00022842"/>
    </source>
</evidence>
<accession>A0A6P6J7R4</accession>
<evidence type="ECO:0000256" key="8">
    <source>
        <dbReference type="SAM" id="Phobius"/>
    </source>
</evidence>
<keyword evidence="3" id="KW-0547">Nucleotide-binding</keyword>
<protein>
    <submittedName>
        <fullName evidence="11">Manganese-transporting ATPase 13A1-like</fullName>
    </submittedName>
</protein>
<dbReference type="GO" id="GO:0005524">
    <property type="term" value="F:ATP binding"/>
    <property type="evidence" value="ECO:0007669"/>
    <property type="project" value="UniProtKB-KW"/>
</dbReference>
<evidence type="ECO:0000256" key="3">
    <source>
        <dbReference type="ARBA" id="ARBA00022741"/>
    </source>
</evidence>
<dbReference type="InterPro" id="IPR006544">
    <property type="entry name" value="P-type_TPase_V"/>
</dbReference>
<dbReference type="Pfam" id="PF23143">
    <property type="entry name" value="2TM_P5A-ATPase"/>
    <property type="match status" value="1"/>
</dbReference>
<evidence type="ECO:0000313" key="11">
    <source>
        <dbReference type="RefSeq" id="XP_026056301.1"/>
    </source>
</evidence>
<dbReference type="GO" id="GO:0006874">
    <property type="term" value="P:intracellular calcium ion homeostasis"/>
    <property type="evidence" value="ECO:0007669"/>
    <property type="project" value="TreeGrafter"/>
</dbReference>
<dbReference type="PANTHER" id="PTHR45630:SF7">
    <property type="entry name" value="ENDOPLASMIC RETICULUM TRANSMEMBRANE HELIX TRANSLOCASE"/>
    <property type="match status" value="1"/>
</dbReference>
<keyword evidence="8" id="KW-0472">Membrane</keyword>
<sequence length="243" mass="27428">MDEAKRDGNMAVDGVDGPGGTRARALSDELVRSVSLHSRRPRVLHGTVFPFLLLYPGCLYSWLAVYGADEYFEAGLLALAALGIAHVLTVLSGYWSVYAHCWLTCSKESDPAKATFAKVIPTPNNGSAELVPLLRDKDENGVEILSFEFQKIRYVHDSKEKKCFLPVAFPLNFPMSHFQNWKGYQEEDQLRAAEKRYGTNRAEMVVPDFLELFKERATAPFFVFQVRLQSMRFDLTDIYGAFA</sequence>
<dbReference type="PANTHER" id="PTHR45630">
    <property type="entry name" value="CATION-TRANSPORTING ATPASE-RELATED"/>
    <property type="match status" value="1"/>
</dbReference>
<dbReference type="GO" id="GO:0046872">
    <property type="term" value="F:metal ion binding"/>
    <property type="evidence" value="ECO:0007669"/>
    <property type="project" value="UniProtKB-KW"/>
</dbReference>
<dbReference type="GO" id="GO:0005789">
    <property type="term" value="C:endoplasmic reticulum membrane"/>
    <property type="evidence" value="ECO:0007669"/>
    <property type="project" value="TreeGrafter"/>
</dbReference>
<evidence type="ECO:0000256" key="7">
    <source>
        <dbReference type="SAM" id="MobiDB-lite"/>
    </source>
</evidence>
<dbReference type="GO" id="GO:0140569">
    <property type="term" value="P:extraction of mislocalized protein from ER membrane"/>
    <property type="evidence" value="ECO:0007669"/>
    <property type="project" value="TreeGrafter"/>
</dbReference>
<reference evidence="11" key="1">
    <citation type="submission" date="2025-08" db="UniProtKB">
        <authorList>
            <consortium name="RefSeq"/>
        </authorList>
    </citation>
    <scope>IDENTIFICATION</scope>
    <source>
        <strain evidence="11">Wakin</strain>
        <tissue evidence="11">Muscle</tissue>
    </source>
</reference>
<evidence type="ECO:0000256" key="6">
    <source>
        <dbReference type="ARBA" id="ARBA00022967"/>
    </source>
</evidence>
<keyword evidence="10" id="KW-1185">Reference proteome</keyword>
<feature type="transmembrane region" description="Helical" evidence="8">
    <location>
        <begin position="43"/>
        <end position="63"/>
    </location>
</feature>
<keyword evidence="2" id="KW-0479">Metal-binding</keyword>
<gene>
    <name evidence="11" type="primary">LOC113041930</name>
</gene>
<dbReference type="OrthoDB" id="48943at2759"/>
<proteinExistence type="predicted"/>
<evidence type="ECO:0000256" key="2">
    <source>
        <dbReference type="ARBA" id="ARBA00022723"/>
    </source>
</evidence>
<keyword evidence="6" id="KW-1278">Translocase</keyword>
<dbReference type="RefSeq" id="XP_026056301.1">
    <property type="nucleotide sequence ID" value="XM_026200516.1"/>
</dbReference>
<dbReference type="InterPro" id="IPR057255">
    <property type="entry name" value="2TM_P5A-ATPase"/>
</dbReference>